<evidence type="ECO:0000313" key="2">
    <source>
        <dbReference type="Proteomes" id="UP000324222"/>
    </source>
</evidence>
<name>A0A5B7GE03_PORTR</name>
<dbReference type="EMBL" id="VSRR010015529">
    <property type="protein sequence ID" value="MPC58281.1"/>
    <property type="molecule type" value="Genomic_DNA"/>
</dbReference>
<dbReference type="AlphaFoldDB" id="A0A5B7GE03"/>
<protein>
    <submittedName>
        <fullName evidence="1">Uncharacterized protein</fullName>
    </submittedName>
</protein>
<sequence length="71" mass="7809">MVEGDSHCVLIGLERGLTSPGSCVVRRVAAKFEFKSPSVHLVVCGHPTAKGEFRQAEIRQVRGLTVQWFSL</sequence>
<proteinExistence type="predicted"/>
<dbReference type="Proteomes" id="UP000324222">
    <property type="component" value="Unassembled WGS sequence"/>
</dbReference>
<accession>A0A5B7GE03</accession>
<keyword evidence="2" id="KW-1185">Reference proteome</keyword>
<comment type="caution">
    <text evidence="1">The sequence shown here is derived from an EMBL/GenBank/DDBJ whole genome shotgun (WGS) entry which is preliminary data.</text>
</comment>
<gene>
    <name evidence="1" type="ORF">E2C01_052277</name>
</gene>
<organism evidence="1 2">
    <name type="scientific">Portunus trituberculatus</name>
    <name type="common">Swimming crab</name>
    <name type="synonym">Neptunus trituberculatus</name>
    <dbReference type="NCBI Taxonomy" id="210409"/>
    <lineage>
        <taxon>Eukaryota</taxon>
        <taxon>Metazoa</taxon>
        <taxon>Ecdysozoa</taxon>
        <taxon>Arthropoda</taxon>
        <taxon>Crustacea</taxon>
        <taxon>Multicrustacea</taxon>
        <taxon>Malacostraca</taxon>
        <taxon>Eumalacostraca</taxon>
        <taxon>Eucarida</taxon>
        <taxon>Decapoda</taxon>
        <taxon>Pleocyemata</taxon>
        <taxon>Brachyura</taxon>
        <taxon>Eubrachyura</taxon>
        <taxon>Portunoidea</taxon>
        <taxon>Portunidae</taxon>
        <taxon>Portuninae</taxon>
        <taxon>Portunus</taxon>
    </lineage>
</organism>
<evidence type="ECO:0000313" key="1">
    <source>
        <dbReference type="EMBL" id="MPC58281.1"/>
    </source>
</evidence>
<reference evidence="1 2" key="1">
    <citation type="submission" date="2019-05" db="EMBL/GenBank/DDBJ databases">
        <title>Another draft genome of Portunus trituberculatus and its Hox gene families provides insights of decapod evolution.</title>
        <authorList>
            <person name="Jeong J.-H."/>
            <person name="Song I."/>
            <person name="Kim S."/>
            <person name="Choi T."/>
            <person name="Kim D."/>
            <person name="Ryu S."/>
            <person name="Kim W."/>
        </authorList>
    </citation>
    <scope>NUCLEOTIDE SEQUENCE [LARGE SCALE GENOMIC DNA]</scope>
    <source>
        <tissue evidence="1">Muscle</tissue>
    </source>
</reference>